<dbReference type="CDD" id="cd01948">
    <property type="entry name" value="EAL"/>
    <property type="match status" value="1"/>
</dbReference>
<dbReference type="EMBL" id="POSP01000004">
    <property type="protein sequence ID" value="PND36419.1"/>
    <property type="molecule type" value="Genomic_DNA"/>
</dbReference>
<sequence length="711" mass="76994">MDALNALDPDLLMQTLLHSLPAGWQSAWPWLRGSACLLLFGLLPAAWLLLSAAALLAGAQARAMAQLHVQPRGVPRSRWLGSLLLAAGLWWPWMSAETPAVSLLLSLLMAYAASRSLLQALQPRRALSTGFRVAMGLWALLLAAAQGLLLARVPMAPAAGVLSLLAVAGLLWLNGGSFAARGLRGLVMAAAVLLPLGVRLLLSGPEAGQGFGEARWQAVLAMWPRWALGARELALLLLVLLMTRALPALLRHVGEMQVAADKESDARFTDPLTGLATRLGLERQLAQAVLESDAKEQPLALLLFDLDGFNPVNSSFGHDKGDALLRLAADRLRGCLGVHDVAARIGGDEFAILLHEASSKEAVASFAARVLAELARPYLLDRRELAISCSAGIARYPLDGGKARLLACADAAKSAAKRLGGACYCFYAAGMDGDTREQLDLLRDLRHAVERNQLELYFQPKIDARSGEVTAAEALLRWHHPTRGMVSPVIFIPIAERFGFMRELGNWVIDAACRQAQVWRESGLRMRVAINLSAQQMRQADIVDRIQKALEASRMHPTLLTCEITESVVMENTQAIQDTFRRLGELGVHLSIDDFGTGYSSLSYLRQLPAQELKVDRAFVTDLVASADARAVVDAVIRLAHALGLRVVAEGVETQGQQQVLVAMGCDELQGYLFARPMSAQAILLWAMDDKNSAPAFRASLFGDTQEIDQL</sequence>
<dbReference type="InterPro" id="IPR043128">
    <property type="entry name" value="Rev_trsase/Diguanyl_cyclase"/>
</dbReference>
<dbReference type="Gene3D" id="3.30.70.270">
    <property type="match status" value="1"/>
</dbReference>
<proteinExistence type="predicted"/>
<protein>
    <submittedName>
        <fullName evidence="4">Bifunctional diguanylate cyclase/phosphodiesterase</fullName>
    </submittedName>
</protein>
<dbReference type="Gene3D" id="3.20.20.450">
    <property type="entry name" value="EAL domain"/>
    <property type="match status" value="1"/>
</dbReference>
<dbReference type="InterPro" id="IPR029787">
    <property type="entry name" value="Nucleotide_cyclase"/>
</dbReference>
<evidence type="ECO:0000256" key="1">
    <source>
        <dbReference type="SAM" id="Phobius"/>
    </source>
</evidence>
<dbReference type="FunFam" id="3.20.20.450:FF:000001">
    <property type="entry name" value="Cyclic di-GMP phosphodiesterase yahA"/>
    <property type="match status" value="1"/>
</dbReference>
<dbReference type="NCBIfam" id="TIGR00254">
    <property type="entry name" value="GGDEF"/>
    <property type="match status" value="1"/>
</dbReference>
<feature type="transmembrane region" description="Helical" evidence="1">
    <location>
        <begin position="130"/>
        <end position="149"/>
    </location>
</feature>
<organism evidence="4 5">
    <name type="scientific">Kinneretia aquatilis</name>
    <dbReference type="NCBI Taxonomy" id="2070761"/>
    <lineage>
        <taxon>Bacteria</taxon>
        <taxon>Pseudomonadati</taxon>
        <taxon>Pseudomonadota</taxon>
        <taxon>Betaproteobacteria</taxon>
        <taxon>Burkholderiales</taxon>
        <taxon>Sphaerotilaceae</taxon>
        <taxon>Roseateles</taxon>
    </lineage>
</organism>
<dbReference type="SUPFAM" id="SSF141868">
    <property type="entry name" value="EAL domain-like"/>
    <property type="match status" value="1"/>
</dbReference>
<name>A0A2N8KSJ3_9BURK</name>
<dbReference type="InterPro" id="IPR001633">
    <property type="entry name" value="EAL_dom"/>
</dbReference>
<dbReference type="SUPFAM" id="SSF55073">
    <property type="entry name" value="Nucleotide cyclase"/>
    <property type="match status" value="1"/>
</dbReference>
<feature type="transmembrane region" description="Helical" evidence="1">
    <location>
        <begin position="155"/>
        <end position="173"/>
    </location>
</feature>
<dbReference type="PROSITE" id="PS50887">
    <property type="entry name" value="GGDEF"/>
    <property type="match status" value="1"/>
</dbReference>
<feature type="domain" description="EAL" evidence="2">
    <location>
        <begin position="438"/>
        <end position="691"/>
    </location>
</feature>
<dbReference type="InterPro" id="IPR050706">
    <property type="entry name" value="Cyclic-di-GMP_PDE-like"/>
</dbReference>
<evidence type="ECO:0000313" key="4">
    <source>
        <dbReference type="EMBL" id="PND36419.1"/>
    </source>
</evidence>
<feature type="transmembrane region" description="Helical" evidence="1">
    <location>
        <begin position="77"/>
        <end position="94"/>
    </location>
</feature>
<dbReference type="Pfam" id="PF00990">
    <property type="entry name" value="GGDEF"/>
    <property type="match status" value="1"/>
</dbReference>
<dbReference type="AlphaFoldDB" id="A0A2N8KSJ3"/>
<feature type="transmembrane region" description="Helical" evidence="1">
    <location>
        <begin position="30"/>
        <end position="56"/>
    </location>
</feature>
<dbReference type="Proteomes" id="UP000235916">
    <property type="component" value="Unassembled WGS sequence"/>
</dbReference>
<evidence type="ECO:0000313" key="5">
    <source>
        <dbReference type="Proteomes" id="UP000235916"/>
    </source>
</evidence>
<dbReference type="PROSITE" id="PS50883">
    <property type="entry name" value="EAL"/>
    <property type="match status" value="1"/>
</dbReference>
<evidence type="ECO:0000259" key="3">
    <source>
        <dbReference type="PROSITE" id="PS50887"/>
    </source>
</evidence>
<dbReference type="PANTHER" id="PTHR33121:SF71">
    <property type="entry name" value="OXYGEN SENSOR PROTEIN DOSP"/>
    <property type="match status" value="1"/>
</dbReference>
<gene>
    <name evidence="4" type="ORF">C1O66_22280</name>
</gene>
<dbReference type="Pfam" id="PF00563">
    <property type="entry name" value="EAL"/>
    <property type="match status" value="1"/>
</dbReference>
<dbReference type="SMART" id="SM00052">
    <property type="entry name" value="EAL"/>
    <property type="match status" value="1"/>
</dbReference>
<comment type="caution">
    <text evidence="4">The sequence shown here is derived from an EMBL/GenBank/DDBJ whole genome shotgun (WGS) entry which is preliminary data.</text>
</comment>
<dbReference type="InterPro" id="IPR035919">
    <property type="entry name" value="EAL_sf"/>
</dbReference>
<dbReference type="GO" id="GO:0071111">
    <property type="term" value="F:cyclic-guanylate-specific phosphodiesterase activity"/>
    <property type="evidence" value="ECO:0007669"/>
    <property type="project" value="InterPro"/>
</dbReference>
<dbReference type="CDD" id="cd01949">
    <property type="entry name" value="GGDEF"/>
    <property type="match status" value="1"/>
</dbReference>
<feature type="domain" description="GGDEF" evidence="3">
    <location>
        <begin position="297"/>
        <end position="429"/>
    </location>
</feature>
<dbReference type="SMART" id="SM00267">
    <property type="entry name" value="GGDEF"/>
    <property type="match status" value="1"/>
</dbReference>
<reference evidence="4 5" key="1">
    <citation type="submission" date="2018-01" db="EMBL/GenBank/DDBJ databases">
        <title>Draft genome sequence of Paucibacter aquatile CR182 isolated from freshwater of the Nakdong River.</title>
        <authorList>
            <person name="Choi A."/>
            <person name="Chung E.J."/>
        </authorList>
    </citation>
    <scope>NUCLEOTIDE SEQUENCE [LARGE SCALE GENOMIC DNA]</scope>
    <source>
        <strain evidence="4 5">CR182</strain>
    </source>
</reference>
<dbReference type="PANTHER" id="PTHR33121">
    <property type="entry name" value="CYCLIC DI-GMP PHOSPHODIESTERASE PDEF"/>
    <property type="match status" value="1"/>
</dbReference>
<keyword evidence="1" id="KW-0472">Membrane</keyword>
<accession>A0A2N8KSJ3</accession>
<keyword evidence="1" id="KW-0812">Transmembrane</keyword>
<dbReference type="InterPro" id="IPR000160">
    <property type="entry name" value="GGDEF_dom"/>
</dbReference>
<keyword evidence="1" id="KW-1133">Transmembrane helix</keyword>
<keyword evidence="5" id="KW-1185">Reference proteome</keyword>
<evidence type="ECO:0000259" key="2">
    <source>
        <dbReference type="PROSITE" id="PS50883"/>
    </source>
</evidence>